<evidence type="ECO:0000313" key="4">
    <source>
        <dbReference type="Proteomes" id="UP000637628"/>
    </source>
</evidence>
<dbReference type="RefSeq" id="WP_203724589.1">
    <property type="nucleotide sequence ID" value="NZ_BAAATX010000004.1"/>
</dbReference>
<name>A0ABQ3YNM9_9ACTN</name>
<evidence type="ECO:0000313" key="3">
    <source>
        <dbReference type="EMBL" id="GID99193.1"/>
    </source>
</evidence>
<comment type="caution">
    <text evidence="3">The sequence shown here is derived from an EMBL/GenBank/DDBJ whole genome shotgun (WGS) entry which is preliminary data.</text>
</comment>
<evidence type="ECO:0000256" key="2">
    <source>
        <dbReference type="SAM" id="Phobius"/>
    </source>
</evidence>
<accession>A0ABQ3YNM9</accession>
<keyword evidence="2" id="KW-0472">Membrane</keyword>
<dbReference type="EMBL" id="BOML01000005">
    <property type="protein sequence ID" value="GID99193.1"/>
    <property type="molecule type" value="Genomic_DNA"/>
</dbReference>
<organism evidence="3 4">
    <name type="scientific">Paractinoplanes durhamensis</name>
    <dbReference type="NCBI Taxonomy" id="113563"/>
    <lineage>
        <taxon>Bacteria</taxon>
        <taxon>Bacillati</taxon>
        <taxon>Actinomycetota</taxon>
        <taxon>Actinomycetes</taxon>
        <taxon>Micromonosporales</taxon>
        <taxon>Micromonosporaceae</taxon>
        <taxon>Paractinoplanes</taxon>
    </lineage>
</organism>
<feature type="region of interest" description="Disordered" evidence="1">
    <location>
        <begin position="1"/>
        <end position="25"/>
    </location>
</feature>
<feature type="transmembrane region" description="Helical" evidence="2">
    <location>
        <begin position="40"/>
        <end position="62"/>
    </location>
</feature>
<evidence type="ECO:0000256" key="1">
    <source>
        <dbReference type="SAM" id="MobiDB-lite"/>
    </source>
</evidence>
<keyword evidence="2" id="KW-0812">Transmembrane</keyword>
<keyword evidence="2" id="KW-1133">Transmembrane helix</keyword>
<sequence length="406" mass="42399">MNDDDYGTSLLEPLRGEPGGLPAIDVPKAMRDGRRMRRRWWVGGSGLLAAASAALVGGSLLLAPATDGTPDPGPSLPPDPVVPAACTLTQLPRGGHRSVEVYGTDAAGRWQVGIVDPVSGGAQSPVVIWHDGKIVEQAVAPVKQTVLYDINASGVAVGYSQSGTHYPYVYQNGEFRRLKGGAGEASKINDDGLIVGKLFQKGGIGVPVRWRSADAEPEPLTVPPGSGRSEPKSPGAKYLYGFFDLAEDGTILGIQTDIDGRSFLWMPDGTVHDIGKPPGTTGIDGRFGPTALRFGWVYGRFTALTTLNGHGVGSPNSPDSAMYRYEPHSGTWQKLPGAATTGGSGPQVIIGATVVELPTDPALVQAGQGTFDVAAVSADGRTVAGNALSNRSDPAVPFQPLIWRCE</sequence>
<keyword evidence="4" id="KW-1185">Reference proteome</keyword>
<protein>
    <submittedName>
        <fullName evidence="3">Uncharacterized protein</fullName>
    </submittedName>
</protein>
<reference evidence="3 4" key="1">
    <citation type="submission" date="2021-01" db="EMBL/GenBank/DDBJ databases">
        <title>Whole genome shotgun sequence of Actinoplanes durhamensis NBRC 14914.</title>
        <authorList>
            <person name="Komaki H."/>
            <person name="Tamura T."/>
        </authorList>
    </citation>
    <scope>NUCLEOTIDE SEQUENCE [LARGE SCALE GENOMIC DNA]</scope>
    <source>
        <strain evidence="3 4">NBRC 14914</strain>
    </source>
</reference>
<proteinExistence type="predicted"/>
<dbReference type="Proteomes" id="UP000637628">
    <property type="component" value="Unassembled WGS sequence"/>
</dbReference>
<gene>
    <name evidence="3" type="ORF">Adu01nite_05440</name>
</gene>